<keyword evidence="2" id="KW-0812">Transmembrane</keyword>
<dbReference type="Proteomes" id="UP001596523">
    <property type="component" value="Unassembled WGS sequence"/>
</dbReference>
<name>A0ABW2JD28_9ACTN</name>
<keyword evidence="2" id="KW-1133">Transmembrane helix</keyword>
<proteinExistence type="predicted"/>
<organism evidence="3 4">
    <name type="scientific">Streptomyces monticola</name>
    <dbReference type="NCBI Taxonomy" id="2666263"/>
    <lineage>
        <taxon>Bacteria</taxon>
        <taxon>Bacillati</taxon>
        <taxon>Actinomycetota</taxon>
        <taxon>Actinomycetes</taxon>
        <taxon>Kitasatosporales</taxon>
        <taxon>Streptomycetaceae</taxon>
        <taxon>Streptomyces</taxon>
    </lineage>
</organism>
<keyword evidence="2" id="KW-0472">Membrane</keyword>
<evidence type="ECO:0000313" key="3">
    <source>
        <dbReference type="EMBL" id="MFC7303913.1"/>
    </source>
</evidence>
<feature type="region of interest" description="Disordered" evidence="1">
    <location>
        <begin position="1"/>
        <end position="61"/>
    </location>
</feature>
<protein>
    <submittedName>
        <fullName evidence="3">Uncharacterized protein</fullName>
    </submittedName>
</protein>
<accession>A0ABW2JD28</accession>
<sequence>MSIPPPPQGGHPPFGPQGQVPYGQPVRPGPGPVPPPASASPYGYPYPAQAPQPMAPPPRRGRNPSTVIGIICLVLGLGFLATMLLLGRGGEAARVGRDAKVGECLEHRGTRGDPVLFVIDCGDEKADFRLVERLSSVGSDGKCRAGLTRYEESRNGRVVMTLCLAPPDAK</sequence>
<reference evidence="4" key="1">
    <citation type="journal article" date="2019" name="Int. J. Syst. Evol. Microbiol.">
        <title>The Global Catalogue of Microorganisms (GCM) 10K type strain sequencing project: providing services to taxonomists for standard genome sequencing and annotation.</title>
        <authorList>
            <consortium name="The Broad Institute Genomics Platform"/>
            <consortium name="The Broad Institute Genome Sequencing Center for Infectious Disease"/>
            <person name="Wu L."/>
            <person name="Ma J."/>
        </authorList>
    </citation>
    <scope>NUCLEOTIDE SEQUENCE [LARGE SCALE GENOMIC DNA]</scope>
    <source>
        <strain evidence="4">SYNS20</strain>
    </source>
</reference>
<feature type="compositionally biased region" description="Low complexity" evidence="1">
    <location>
        <begin position="16"/>
        <end position="26"/>
    </location>
</feature>
<evidence type="ECO:0000256" key="2">
    <source>
        <dbReference type="SAM" id="Phobius"/>
    </source>
</evidence>
<evidence type="ECO:0000313" key="4">
    <source>
        <dbReference type="Proteomes" id="UP001596523"/>
    </source>
</evidence>
<feature type="compositionally biased region" description="Pro residues" evidence="1">
    <location>
        <begin position="48"/>
        <end position="58"/>
    </location>
</feature>
<comment type="caution">
    <text evidence="3">The sequence shown here is derived from an EMBL/GenBank/DDBJ whole genome shotgun (WGS) entry which is preliminary data.</text>
</comment>
<gene>
    <name evidence="3" type="ORF">ACFQVC_06755</name>
</gene>
<feature type="compositionally biased region" description="Pro residues" evidence="1">
    <location>
        <begin position="27"/>
        <end position="38"/>
    </location>
</feature>
<dbReference type="RefSeq" id="WP_381827566.1">
    <property type="nucleotide sequence ID" value="NZ_JBHTCF010000002.1"/>
</dbReference>
<evidence type="ECO:0000256" key="1">
    <source>
        <dbReference type="SAM" id="MobiDB-lite"/>
    </source>
</evidence>
<keyword evidence="4" id="KW-1185">Reference proteome</keyword>
<feature type="compositionally biased region" description="Pro residues" evidence="1">
    <location>
        <begin position="1"/>
        <end position="15"/>
    </location>
</feature>
<dbReference type="EMBL" id="JBHTCF010000002">
    <property type="protein sequence ID" value="MFC7303913.1"/>
    <property type="molecule type" value="Genomic_DNA"/>
</dbReference>
<feature type="transmembrane region" description="Helical" evidence="2">
    <location>
        <begin position="67"/>
        <end position="87"/>
    </location>
</feature>